<protein>
    <submittedName>
        <fullName evidence="1">Uncharacterized protein</fullName>
    </submittedName>
</protein>
<comment type="caution">
    <text evidence="1">The sequence shown here is derived from an EMBL/GenBank/DDBJ whole genome shotgun (WGS) entry which is preliminary data.</text>
</comment>
<evidence type="ECO:0000313" key="2">
    <source>
        <dbReference type="Proteomes" id="UP000029221"/>
    </source>
</evidence>
<evidence type="ECO:0000313" key="1">
    <source>
        <dbReference type="EMBL" id="GAK95894.1"/>
    </source>
</evidence>
<organism evidence="1 2">
    <name type="scientific">Nonlabens tegetincola</name>
    <dbReference type="NCBI Taxonomy" id="323273"/>
    <lineage>
        <taxon>Bacteria</taxon>
        <taxon>Pseudomonadati</taxon>
        <taxon>Bacteroidota</taxon>
        <taxon>Flavobacteriia</taxon>
        <taxon>Flavobacteriales</taxon>
        <taxon>Flavobacteriaceae</taxon>
        <taxon>Nonlabens</taxon>
    </lineage>
</organism>
<dbReference type="EMBL" id="BBML01000001">
    <property type="protein sequence ID" value="GAK95894.1"/>
    <property type="molecule type" value="Genomic_DNA"/>
</dbReference>
<proteinExistence type="predicted"/>
<name>A0A090PYF9_9FLAO</name>
<dbReference type="AlphaFoldDB" id="A0A090PYF9"/>
<gene>
    <name evidence="1" type="ORF">JCM19294_2676</name>
</gene>
<dbReference type="Proteomes" id="UP000029221">
    <property type="component" value="Unassembled WGS sequence"/>
</dbReference>
<keyword evidence="2" id="KW-1185">Reference proteome</keyword>
<dbReference type="STRING" id="319236.BST91_11350"/>
<sequence length="86" mass="9709">MPCGDGVEHDDHIEIASDHDGCEDNHEDLCSPFCICNCCSVQLVFELPYITQFLFSDKTILGDNHYKSPYSIIYPDSEIDPPRVLS</sequence>
<reference evidence="1" key="1">
    <citation type="journal article" date="2014" name="Genome Announc.">
        <title>Draft Genome Sequences of Marine Flavobacterium Nonlabens Strains NR17, NR24, NR27, NR32, NR33, and Ara13.</title>
        <authorList>
            <person name="Nakanishi M."/>
            <person name="Meirelles P."/>
            <person name="Suzuki R."/>
            <person name="Takatani N."/>
            <person name="Mino S."/>
            <person name="Suda W."/>
            <person name="Oshima K."/>
            <person name="Hattori M."/>
            <person name="Ohkuma M."/>
            <person name="Hosokawa M."/>
            <person name="Miyashita K."/>
            <person name="Thompson F.L."/>
            <person name="Niwa A."/>
            <person name="Sawabe T."/>
            <person name="Sawabe T."/>
        </authorList>
    </citation>
    <scope>NUCLEOTIDE SEQUENCE [LARGE SCALE GENOMIC DNA]</scope>
    <source>
        <strain evidence="1">JCM 19294</strain>
    </source>
</reference>
<accession>A0A090PYF9</accession>